<evidence type="ECO:0000256" key="14">
    <source>
        <dbReference type="RuleBase" id="RU000461"/>
    </source>
</evidence>
<keyword evidence="6 15" id="KW-0812">Transmembrane</keyword>
<comment type="cofactor">
    <cofactor evidence="1 13">
        <name>heme</name>
        <dbReference type="ChEBI" id="CHEBI:30413"/>
    </cofactor>
</comment>
<keyword evidence="10 13" id="KW-0408">Iron</keyword>
<evidence type="ECO:0000313" key="16">
    <source>
        <dbReference type="EMBL" id="KTB47032.1"/>
    </source>
</evidence>
<dbReference type="PANTHER" id="PTHR24305">
    <property type="entry name" value="CYTOCHROME P450"/>
    <property type="match status" value="1"/>
</dbReference>
<organism evidence="16 17">
    <name type="scientific">Moniliophthora roreri</name>
    <name type="common">Frosty pod rot fungus</name>
    <name type="synonym">Monilia roreri</name>
    <dbReference type="NCBI Taxonomy" id="221103"/>
    <lineage>
        <taxon>Eukaryota</taxon>
        <taxon>Fungi</taxon>
        <taxon>Dikarya</taxon>
        <taxon>Basidiomycota</taxon>
        <taxon>Agaricomycotina</taxon>
        <taxon>Agaricomycetes</taxon>
        <taxon>Agaricomycetidae</taxon>
        <taxon>Agaricales</taxon>
        <taxon>Marasmiineae</taxon>
        <taxon>Marasmiaceae</taxon>
        <taxon>Moniliophthora</taxon>
    </lineage>
</organism>
<comment type="pathway">
    <text evidence="3">Secondary metabolite biosynthesis; terpenoid biosynthesis.</text>
</comment>
<evidence type="ECO:0000256" key="7">
    <source>
        <dbReference type="ARBA" id="ARBA00022723"/>
    </source>
</evidence>
<dbReference type="EMBL" id="LATX01000159">
    <property type="protein sequence ID" value="KTB47032.1"/>
    <property type="molecule type" value="Genomic_DNA"/>
</dbReference>
<evidence type="ECO:0000256" key="15">
    <source>
        <dbReference type="SAM" id="Phobius"/>
    </source>
</evidence>
<dbReference type="InterPro" id="IPR017972">
    <property type="entry name" value="Cyt_P450_CS"/>
</dbReference>
<evidence type="ECO:0000256" key="6">
    <source>
        <dbReference type="ARBA" id="ARBA00022692"/>
    </source>
</evidence>
<keyword evidence="12 15" id="KW-0472">Membrane</keyword>
<dbReference type="InterPro" id="IPR036396">
    <property type="entry name" value="Cyt_P450_sf"/>
</dbReference>
<evidence type="ECO:0000256" key="8">
    <source>
        <dbReference type="ARBA" id="ARBA00022989"/>
    </source>
</evidence>
<evidence type="ECO:0000313" key="17">
    <source>
        <dbReference type="Proteomes" id="UP000054988"/>
    </source>
</evidence>
<evidence type="ECO:0008006" key="18">
    <source>
        <dbReference type="Google" id="ProtNLM"/>
    </source>
</evidence>
<keyword evidence="9 14" id="KW-0560">Oxidoreductase</keyword>
<comment type="similarity">
    <text evidence="4 14">Belongs to the cytochrome P450 family.</text>
</comment>
<keyword evidence="11 14" id="KW-0503">Monooxygenase</keyword>
<sequence>MALPLDPNLLVYIPLLGVVSLALFLTFRSKQRSLSFLRGPPNTSVFLGNEYDMLQQFEIKTGSLFQWTKEYGTAFRAKTILNEDMLIVSDPKALQHIFHRSSYRYPKSADTESGIRRLFGPGVASVQGLDHQRQRKIMNPAFSSAQIKPFVEIFQRTTATLVSRWREQLASGKDVIDTTKYFQNLTLDALGATVFDYDFGALQDSNNELAHMVRNLFVDSVRPTKLRYLWDHMRSRFMPTALSNIGTALMPTKEDIRWQKWLKASKYQAKILYDNKLQGETSEENDVLGVLSRSLDAKEPEKRLDAEEASSQMSTIIMAGHETSGNTLLWLFYELARHPADQERLIKEIHHIREQKGSDSDLSASDYDSMPFLNAVIKETLRLHPIVTSLIREASEDDIIPLEYPIPSASGDMLSEIPVVKGQRIMPSIIGYNYLTQVWGEDADEWNPERHLDAKRATTLGVYGNLMTFSAGVRACLGWRFAVHEIQTVTALLVESFEFSMLPGVDVMMVDAALLAPAIRGKEHEGIQMPLKVKLRESD</sequence>
<evidence type="ECO:0000256" key="4">
    <source>
        <dbReference type="ARBA" id="ARBA00010617"/>
    </source>
</evidence>
<evidence type="ECO:0000256" key="10">
    <source>
        <dbReference type="ARBA" id="ARBA00023004"/>
    </source>
</evidence>
<evidence type="ECO:0000256" key="1">
    <source>
        <dbReference type="ARBA" id="ARBA00001971"/>
    </source>
</evidence>
<keyword evidence="7 13" id="KW-0479">Metal-binding</keyword>
<feature type="transmembrane region" description="Helical" evidence="15">
    <location>
        <begin position="12"/>
        <end position="28"/>
    </location>
</feature>
<comment type="caution">
    <text evidence="16">The sequence shown here is derived from an EMBL/GenBank/DDBJ whole genome shotgun (WGS) entry which is preliminary data.</text>
</comment>
<dbReference type="Pfam" id="PF00067">
    <property type="entry name" value="p450"/>
    <property type="match status" value="1"/>
</dbReference>
<dbReference type="GO" id="GO:0005506">
    <property type="term" value="F:iron ion binding"/>
    <property type="evidence" value="ECO:0007669"/>
    <property type="project" value="InterPro"/>
</dbReference>
<dbReference type="PANTHER" id="PTHR24305:SF166">
    <property type="entry name" value="CYTOCHROME P450 12A4, MITOCHONDRIAL-RELATED"/>
    <property type="match status" value="1"/>
</dbReference>
<dbReference type="PRINTS" id="PR00385">
    <property type="entry name" value="P450"/>
</dbReference>
<name>A0A0W0GER8_MONRR</name>
<evidence type="ECO:0000256" key="11">
    <source>
        <dbReference type="ARBA" id="ARBA00023033"/>
    </source>
</evidence>
<evidence type="ECO:0000256" key="9">
    <source>
        <dbReference type="ARBA" id="ARBA00023002"/>
    </source>
</evidence>
<reference evidence="16 17" key="1">
    <citation type="submission" date="2015-12" db="EMBL/GenBank/DDBJ databases">
        <title>Draft genome sequence of Moniliophthora roreri, the causal agent of frosty pod rot of cacao.</title>
        <authorList>
            <person name="Aime M.C."/>
            <person name="Diaz-Valderrama J.R."/>
            <person name="Kijpornyongpan T."/>
            <person name="Phillips-Mora W."/>
        </authorList>
    </citation>
    <scope>NUCLEOTIDE SEQUENCE [LARGE SCALE GENOMIC DNA]</scope>
    <source>
        <strain evidence="16 17">MCA 2952</strain>
    </source>
</reference>
<keyword evidence="8 15" id="KW-1133">Transmembrane helix</keyword>
<dbReference type="eggNOG" id="KOG0157">
    <property type="taxonomic scope" value="Eukaryota"/>
</dbReference>
<comment type="subcellular location">
    <subcellularLocation>
        <location evidence="2">Membrane</location>
    </subcellularLocation>
</comment>
<dbReference type="GO" id="GO:0020037">
    <property type="term" value="F:heme binding"/>
    <property type="evidence" value="ECO:0007669"/>
    <property type="project" value="InterPro"/>
</dbReference>
<dbReference type="Gene3D" id="1.10.630.10">
    <property type="entry name" value="Cytochrome P450"/>
    <property type="match status" value="1"/>
</dbReference>
<accession>A0A0W0GER8</accession>
<dbReference type="AlphaFoldDB" id="A0A0W0GER8"/>
<keyword evidence="5 13" id="KW-0349">Heme</keyword>
<evidence type="ECO:0000256" key="12">
    <source>
        <dbReference type="ARBA" id="ARBA00023136"/>
    </source>
</evidence>
<evidence type="ECO:0000256" key="3">
    <source>
        <dbReference type="ARBA" id="ARBA00004721"/>
    </source>
</evidence>
<dbReference type="InterPro" id="IPR001128">
    <property type="entry name" value="Cyt_P450"/>
</dbReference>
<evidence type="ECO:0000256" key="5">
    <source>
        <dbReference type="ARBA" id="ARBA00022617"/>
    </source>
</evidence>
<proteinExistence type="inferred from homology"/>
<dbReference type="PRINTS" id="PR00465">
    <property type="entry name" value="EP450IV"/>
</dbReference>
<dbReference type="PROSITE" id="PS00086">
    <property type="entry name" value="CYTOCHROME_P450"/>
    <property type="match status" value="1"/>
</dbReference>
<dbReference type="GO" id="GO:0004497">
    <property type="term" value="F:monooxygenase activity"/>
    <property type="evidence" value="ECO:0007669"/>
    <property type="project" value="UniProtKB-KW"/>
</dbReference>
<dbReference type="GO" id="GO:0016020">
    <property type="term" value="C:membrane"/>
    <property type="evidence" value="ECO:0007669"/>
    <property type="project" value="UniProtKB-SubCell"/>
</dbReference>
<dbReference type="InterPro" id="IPR002403">
    <property type="entry name" value="Cyt_P450_E_grp-IV"/>
</dbReference>
<evidence type="ECO:0000256" key="2">
    <source>
        <dbReference type="ARBA" id="ARBA00004370"/>
    </source>
</evidence>
<dbReference type="SUPFAM" id="SSF48264">
    <property type="entry name" value="Cytochrome P450"/>
    <property type="match status" value="1"/>
</dbReference>
<dbReference type="InterPro" id="IPR050121">
    <property type="entry name" value="Cytochrome_P450_monoxygenase"/>
</dbReference>
<dbReference type="GO" id="GO:0016705">
    <property type="term" value="F:oxidoreductase activity, acting on paired donors, with incorporation or reduction of molecular oxygen"/>
    <property type="evidence" value="ECO:0007669"/>
    <property type="project" value="InterPro"/>
</dbReference>
<dbReference type="Proteomes" id="UP000054988">
    <property type="component" value="Unassembled WGS sequence"/>
</dbReference>
<feature type="binding site" description="axial binding residue" evidence="13">
    <location>
        <position position="476"/>
    </location>
    <ligand>
        <name>heme</name>
        <dbReference type="ChEBI" id="CHEBI:30413"/>
    </ligand>
    <ligandPart>
        <name>Fe</name>
        <dbReference type="ChEBI" id="CHEBI:18248"/>
    </ligandPart>
</feature>
<protein>
    <recommendedName>
        <fullName evidence="18">Cytochrome p450</fullName>
    </recommendedName>
</protein>
<evidence type="ECO:0000256" key="13">
    <source>
        <dbReference type="PIRSR" id="PIRSR602403-1"/>
    </source>
</evidence>
<gene>
    <name evidence="16" type="ORF">WG66_391</name>
</gene>